<gene>
    <name evidence="18" type="ORF">HPB51_008732</name>
</gene>
<keyword evidence="15" id="KW-1015">Disulfide bond</keyword>
<feature type="site" description="Crucial to convey clamshell closure to channel opening" evidence="14">
    <location>
        <position position="192"/>
    </location>
</feature>
<comment type="caution">
    <text evidence="18">The sequence shown here is derived from an EMBL/GenBank/DDBJ whole genome shotgun (WGS) entry which is preliminary data.</text>
</comment>
<evidence type="ECO:0000256" key="7">
    <source>
        <dbReference type="ARBA" id="ARBA00023065"/>
    </source>
</evidence>
<proteinExistence type="inferred from homology"/>
<feature type="binding site" evidence="13">
    <location>
        <position position="213"/>
    </location>
    <ligand>
        <name>L-glutamate</name>
        <dbReference type="ChEBI" id="CHEBI:29985"/>
    </ligand>
</feature>
<evidence type="ECO:0000256" key="8">
    <source>
        <dbReference type="ARBA" id="ARBA00023136"/>
    </source>
</evidence>
<keyword evidence="3" id="KW-0813">Transport</keyword>
<evidence type="ECO:0000256" key="4">
    <source>
        <dbReference type="ARBA" id="ARBA00022475"/>
    </source>
</evidence>
<dbReference type="InterPro" id="IPR001508">
    <property type="entry name" value="Iono_Glu_rcpt_met"/>
</dbReference>
<dbReference type="Gene3D" id="3.40.190.10">
    <property type="entry name" value="Periplasmic binding protein-like II"/>
    <property type="match status" value="2"/>
</dbReference>
<dbReference type="SMART" id="SM00079">
    <property type="entry name" value="PBPe"/>
    <property type="match status" value="1"/>
</dbReference>
<evidence type="ECO:0000256" key="13">
    <source>
        <dbReference type="PIRSR" id="PIRSR601508-1"/>
    </source>
</evidence>
<evidence type="ECO:0000256" key="16">
    <source>
        <dbReference type="SAM" id="Phobius"/>
    </source>
</evidence>
<name>A0A9J6DG14_RHIMP</name>
<evidence type="ECO:0000256" key="2">
    <source>
        <dbReference type="ARBA" id="ARBA00008685"/>
    </source>
</evidence>
<dbReference type="InterPro" id="IPR019594">
    <property type="entry name" value="Glu/Gly-bd"/>
</dbReference>
<comment type="subcellular location">
    <subcellularLocation>
        <location evidence="1">Cell membrane</location>
        <topology evidence="1">Multi-pass membrane protein</topology>
    </subcellularLocation>
</comment>
<dbReference type="FunFam" id="1.10.287.70:FF:000105">
    <property type="entry name" value="Eye-enriched kainate receptor, isoform A"/>
    <property type="match status" value="1"/>
</dbReference>
<feature type="disulfide bond" evidence="15">
    <location>
        <begin position="270"/>
        <end position="328"/>
    </location>
</feature>
<evidence type="ECO:0000256" key="3">
    <source>
        <dbReference type="ARBA" id="ARBA00022448"/>
    </source>
</evidence>
<dbReference type="PANTHER" id="PTHR18966">
    <property type="entry name" value="IONOTROPIC GLUTAMATE RECEPTOR"/>
    <property type="match status" value="1"/>
</dbReference>
<keyword evidence="8 16" id="KW-0472">Membrane</keyword>
<keyword evidence="4" id="KW-1003">Cell membrane</keyword>
<feature type="binding site" evidence="13">
    <location>
        <position position="48"/>
    </location>
    <ligand>
        <name>L-glutamate</name>
        <dbReference type="ChEBI" id="CHEBI:29985"/>
    </ligand>
</feature>
<evidence type="ECO:0000256" key="15">
    <source>
        <dbReference type="PIRSR" id="PIRSR601508-3"/>
    </source>
</evidence>
<keyword evidence="6 16" id="KW-1133">Transmembrane helix</keyword>
<evidence type="ECO:0000313" key="19">
    <source>
        <dbReference type="Proteomes" id="UP000821866"/>
    </source>
</evidence>
<dbReference type="FunFam" id="3.40.190.10:FF:000061">
    <property type="entry name" value="Glutamate receptor, ionotropic kainate"/>
    <property type="match status" value="1"/>
</dbReference>
<keyword evidence="5 16" id="KW-0812">Transmembrane</keyword>
<evidence type="ECO:0000256" key="9">
    <source>
        <dbReference type="ARBA" id="ARBA00023170"/>
    </source>
</evidence>
<dbReference type="GO" id="GO:0015276">
    <property type="term" value="F:ligand-gated monoatomic ion channel activity"/>
    <property type="evidence" value="ECO:0007669"/>
    <property type="project" value="InterPro"/>
</dbReference>
<keyword evidence="10" id="KW-0325">Glycoprotein</keyword>
<evidence type="ECO:0000259" key="17">
    <source>
        <dbReference type="SMART" id="SM00079"/>
    </source>
</evidence>
<dbReference type="Pfam" id="PF10613">
    <property type="entry name" value="Lig_chan-Glu_bd"/>
    <property type="match status" value="1"/>
</dbReference>
<dbReference type="PRINTS" id="PR00177">
    <property type="entry name" value="NMDARECEPTOR"/>
</dbReference>
<dbReference type="SUPFAM" id="SSF53850">
    <property type="entry name" value="Periplasmic binding protein-like II"/>
    <property type="match status" value="1"/>
</dbReference>
<dbReference type="GO" id="GO:0005886">
    <property type="term" value="C:plasma membrane"/>
    <property type="evidence" value="ECO:0007669"/>
    <property type="project" value="UniProtKB-SubCell"/>
</dbReference>
<dbReference type="VEuPathDB" id="VectorBase:LOC119173660"/>
<evidence type="ECO:0000256" key="6">
    <source>
        <dbReference type="ARBA" id="ARBA00022989"/>
    </source>
</evidence>
<feature type="transmembrane region" description="Helical" evidence="16">
    <location>
        <begin position="162"/>
        <end position="183"/>
    </location>
</feature>
<accession>A0A9J6DG14</accession>
<dbReference type="EMBL" id="JABSTU010000009">
    <property type="protein sequence ID" value="KAH8020905.1"/>
    <property type="molecule type" value="Genomic_DNA"/>
</dbReference>
<reference evidence="18" key="2">
    <citation type="submission" date="2021-09" db="EMBL/GenBank/DDBJ databases">
        <authorList>
            <person name="Jia N."/>
            <person name="Wang J."/>
            <person name="Shi W."/>
            <person name="Du L."/>
            <person name="Sun Y."/>
            <person name="Zhan W."/>
            <person name="Jiang J."/>
            <person name="Wang Q."/>
            <person name="Zhang B."/>
            <person name="Ji P."/>
            <person name="Sakyi L.B."/>
            <person name="Cui X."/>
            <person name="Yuan T."/>
            <person name="Jiang B."/>
            <person name="Yang W."/>
            <person name="Lam T.T.-Y."/>
            <person name="Chang Q."/>
            <person name="Ding S."/>
            <person name="Wang X."/>
            <person name="Zhu J."/>
            <person name="Ruan X."/>
            <person name="Zhao L."/>
            <person name="Wei J."/>
            <person name="Que T."/>
            <person name="Du C."/>
            <person name="Cheng J."/>
            <person name="Dai P."/>
            <person name="Han X."/>
            <person name="Huang E."/>
            <person name="Gao Y."/>
            <person name="Liu J."/>
            <person name="Shao H."/>
            <person name="Ye R."/>
            <person name="Li L."/>
            <person name="Wei W."/>
            <person name="Wang X."/>
            <person name="Wang C."/>
            <person name="Huo Q."/>
            <person name="Li W."/>
            <person name="Guo W."/>
            <person name="Chen H."/>
            <person name="Chen S."/>
            <person name="Zhou L."/>
            <person name="Zhou L."/>
            <person name="Ni X."/>
            <person name="Tian J."/>
            <person name="Zhou Y."/>
            <person name="Sheng Y."/>
            <person name="Liu T."/>
            <person name="Pan Y."/>
            <person name="Xia L."/>
            <person name="Li J."/>
            <person name="Zhao F."/>
            <person name="Cao W."/>
        </authorList>
    </citation>
    <scope>NUCLEOTIDE SEQUENCE</scope>
    <source>
        <strain evidence="18">Rmic-2018</strain>
        <tissue evidence="18">Larvae</tissue>
    </source>
</reference>
<dbReference type="AlphaFoldDB" id="A0A9J6DG14"/>
<feature type="transmembrane region" description="Helical" evidence="16">
    <location>
        <begin position="351"/>
        <end position="372"/>
    </location>
</feature>
<evidence type="ECO:0000256" key="11">
    <source>
        <dbReference type="ARBA" id="ARBA00023286"/>
    </source>
</evidence>
<keyword evidence="11" id="KW-1071">Ligand-gated ion channel</keyword>
<dbReference type="InterPro" id="IPR015683">
    <property type="entry name" value="Ionotropic_Glu_rcpt"/>
</dbReference>
<feature type="binding site" evidence="13">
    <location>
        <position position="43"/>
    </location>
    <ligand>
        <name>L-glutamate</name>
        <dbReference type="ChEBI" id="CHEBI:29985"/>
    </ligand>
</feature>
<keyword evidence="19" id="KW-1185">Reference proteome</keyword>
<feature type="domain" description="Ionotropic glutamate receptor C-terminal" evidence="17">
    <location>
        <begin position="2"/>
        <end position="321"/>
    </location>
</feature>
<keyword evidence="7" id="KW-0406">Ion transport</keyword>
<dbReference type="GO" id="GO:0038023">
    <property type="term" value="F:signaling receptor activity"/>
    <property type="evidence" value="ECO:0007669"/>
    <property type="project" value="InterPro"/>
</dbReference>
<organism evidence="18 19">
    <name type="scientific">Rhipicephalus microplus</name>
    <name type="common">Cattle tick</name>
    <name type="synonym">Boophilus microplus</name>
    <dbReference type="NCBI Taxonomy" id="6941"/>
    <lineage>
        <taxon>Eukaryota</taxon>
        <taxon>Metazoa</taxon>
        <taxon>Ecdysozoa</taxon>
        <taxon>Arthropoda</taxon>
        <taxon>Chelicerata</taxon>
        <taxon>Arachnida</taxon>
        <taxon>Acari</taxon>
        <taxon>Parasitiformes</taxon>
        <taxon>Ixodida</taxon>
        <taxon>Ixodoidea</taxon>
        <taxon>Ixodidae</taxon>
        <taxon>Rhipicephalinae</taxon>
        <taxon>Rhipicephalus</taxon>
        <taxon>Boophilus</taxon>
    </lineage>
</organism>
<feature type="binding site" evidence="13">
    <location>
        <position position="258"/>
    </location>
    <ligand>
        <name>L-glutamate</name>
        <dbReference type="ChEBI" id="CHEBI:29985"/>
    </ligand>
</feature>
<evidence type="ECO:0000256" key="10">
    <source>
        <dbReference type="ARBA" id="ARBA00023180"/>
    </source>
</evidence>
<comment type="similarity">
    <text evidence="2">Belongs to the glutamate-gated ion channel (TC 1.A.10.1) family.</text>
</comment>
<evidence type="ECO:0000256" key="14">
    <source>
        <dbReference type="PIRSR" id="PIRSR601508-2"/>
    </source>
</evidence>
<keyword evidence="9" id="KW-0675">Receptor</keyword>
<sequence>MELGGTGVAARSSCCGSRHASVGRREQCEFVISEADLAVGDITITSSREEAVDFTLPFMTLGVSILFRKNQEEHSLLFFLSPLSFDVWLCVAAAHVVIGLLLCWVTRVQTFRKSSGYESVDSTDIVKNRLTLLNSLWFTISSIMQQGCEPLPRSTSTCIISATWWLFSFVLVSSYTANLASFLTRERLKLPIESVEDLAKQSEIRYGCVRSGSTQAFFQESKHETYERMWQGMRYDMAPSNTEGVARVRRGGYAFLMESTSIEYVVQRECQLTQIGGLLDSKGYGIALPPGSPYRSFFSSAILRLQENGTLQMLKERWWKLRHPSRHCPEEGGPSRPGSASELGLPKLGGVFVVLISGLGLACLIAFAEIFLKARSSRISQVAYDSLPLGKEAFLLSQPTEK</sequence>
<protein>
    <recommendedName>
        <fullName evidence="17">Ionotropic glutamate receptor C-terminal domain-containing protein</fullName>
    </recommendedName>
</protein>
<evidence type="ECO:0000256" key="1">
    <source>
        <dbReference type="ARBA" id="ARBA00004651"/>
    </source>
</evidence>
<dbReference type="InterPro" id="IPR001320">
    <property type="entry name" value="Iontro_rcpt_C"/>
</dbReference>
<evidence type="ECO:0000256" key="5">
    <source>
        <dbReference type="ARBA" id="ARBA00022692"/>
    </source>
</evidence>
<evidence type="ECO:0000313" key="18">
    <source>
        <dbReference type="EMBL" id="KAH8020905.1"/>
    </source>
</evidence>
<dbReference type="Pfam" id="PF00060">
    <property type="entry name" value="Lig_chan"/>
    <property type="match status" value="1"/>
</dbReference>
<feature type="transmembrane region" description="Helical" evidence="16">
    <location>
        <begin position="85"/>
        <end position="105"/>
    </location>
</feature>
<keyword evidence="12" id="KW-0407">Ion channel</keyword>
<dbReference type="Proteomes" id="UP000821866">
    <property type="component" value="Chromosome 7"/>
</dbReference>
<reference evidence="18" key="1">
    <citation type="journal article" date="2020" name="Cell">
        <title>Large-Scale Comparative Analyses of Tick Genomes Elucidate Their Genetic Diversity and Vector Capacities.</title>
        <authorList>
            <consortium name="Tick Genome and Microbiome Consortium (TIGMIC)"/>
            <person name="Jia N."/>
            <person name="Wang J."/>
            <person name="Shi W."/>
            <person name="Du L."/>
            <person name="Sun Y."/>
            <person name="Zhan W."/>
            <person name="Jiang J.F."/>
            <person name="Wang Q."/>
            <person name="Zhang B."/>
            <person name="Ji P."/>
            <person name="Bell-Sakyi L."/>
            <person name="Cui X.M."/>
            <person name="Yuan T.T."/>
            <person name="Jiang B.G."/>
            <person name="Yang W.F."/>
            <person name="Lam T.T."/>
            <person name="Chang Q.C."/>
            <person name="Ding S.J."/>
            <person name="Wang X.J."/>
            <person name="Zhu J.G."/>
            <person name="Ruan X.D."/>
            <person name="Zhao L."/>
            <person name="Wei J.T."/>
            <person name="Ye R.Z."/>
            <person name="Que T.C."/>
            <person name="Du C.H."/>
            <person name="Zhou Y.H."/>
            <person name="Cheng J.X."/>
            <person name="Dai P.F."/>
            <person name="Guo W.B."/>
            <person name="Han X.H."/>
            <person name="Huang E.J."/>
            <person name="Li L.F."/>
            <person name="Wei W."/>
            <person name="Gao Y.C."/>
            <person name="Liu J.Z."/>
            <person name="Shao H.Z."/>
            <person name="Wang X."/>
            <person name="Wang C.C."/>
            <person name="Yang T.C."/>
            <person name="Huo Q.B."/>
            <person name="Li W."/>
            <person name="Chen H.Y."/>
            <person name="Chen S.E."/>
            <person name="Zhou L.G."/>
            <person name="Ni X.B."/>
            <person name="Tian J.H."/>
            <person name="Sheng Y."/>
            <person name="Liu T."/>
            <person name="Pan Y.S."/>
            <person name="Xia L.Y."/>
            <person name="Li J."/>
            <person name="Zhao F."/>
            <person name="Cao W.C."/>
        </authorList>
    </citation>
    <scope>NUCLEOTIDE SEQUENCE</scope>
    <source>
        <strain evidence="18">Rmic-2018</strain>
    </source>
</reference>
<evidence type="ECO:0000256" key="12">
    <source>
        <dbReference type="ARBA" id="ARBA00023303"/>
    </source>
</evidence>
<feature type="binding site" evidence="13">
    <location>
        <position position="214"/>
    </location>
    <ligand>
        <name>L-glutamate</name>
        <dbReference type="ChEBI" id="CHEBI:29985"/>
    </ligand>
</feature>